<evidence type="ECO:0000313" key="1">
    <source>
        <dbReference type="EMBL" id="MED6281819.1"/>
    </source>
</evidence>
<accession>A0ABU7E5F9</accession>
<name>A0ABU7E5F9_9TELE</name>
<protein>
    <submittedName>
        <fullName evidence="1">Uncharacterized protein</fullName>
    </submittedName>
</protein>
<proteinExistence type="predicted"/>
<dbReference type="Proteomes" id="UP001352852">
    <property type="component" value="Unassembled WGS sequence"/>
</dbReference>
<dbReference type="EMBL" id="JAHUTJ010044031">
    <property type="protein sequence ID" value="MED6281819.1"/>
    <property type="molecule type" value="Genomic_DNA"/>
</dbReference>
<keyword evidence="2" id="KW-1185">Reference proteome</keyword>
<gene>
    <name evidence="1" type="ORF">CHARACLAT_025864</name>
</gene>
<reference evidence="1 2" key="1">
    <citation type="submission" date="2021-06" db="EMBL/GenBank/DDBJ databases">
        <authorList>
            <person name="Palmer J.M."/>
        </authorList>
    </citation>
    <scope>NUCLEOTIDE SEQUENCE [LARGE SCALE GENOMIC DNA]</scope>
    <source>
        <strain evidence="1 2">CL_MEX2019</strain>
        <tissue evidence="1">Muscle</tissue>
    </source>
</reference>
<comment type="caution">
    <text evidence="1">The sequence shown here is derived from an EMBL/GenBank/DDBJ whole genome shotgun (WGS) entry which is preliminary data.</text>
</comment>
<sequence>MLLCDKILRNLKTFKRNRTNTEKVCFCLDLCLLVCGEFSCHCPGPQVSSRQLEAEPEGTHRSPVKENMGTLKKKKLSITLQEHGSASLDIHSVMIRGFTSP</sequence>
<evidence type="ECO:0000313" key="2">
    <source>
        <dbReference type="Proteomes" id="UP001352852"/>
    </source>
</evidence>
<organism evidence="1 2">
    <name type="scientific">Characodon lateralis</name>
    <dbReference type="NCBI Taxonomy" id="208331"/>
    <lineage>
        <taxon>Eukaryota</taxon>
        <taxon>Metazoa</taxon>
        <taxon>Chordata</taxon>
        <taxon>Craniata</taxon>
        <taxon>Vertebrata</taxon>
        <taxon>Euteleostomi</taxon>
        <taxon>Actinopterygii</taxon>
        <taxon>Neopterygii</taxon>
        <taxon>Teleostei</taxon>
        <taxon>Neoteleostei</taxon>
        <taxon>Acanthomorphata</taxon>
        <taxon>Ovalentaria</taxon>
        <taxon>Atherinomorphae</taxon>
        <taxon>Cyprinodontiformes</taxon>
        <taxon>Goodeidae</taxon>
        <taxon>Characodon</taxon>
    </lineage>
</organism>